<dbReference type="InterPro" id="IPR025350">
    <property type="entry name" value="DUF4254"/>
</dbReference>
<dbReference type="AlphaFoldDB" id="A0A1H0ACI4"/>
<dbReference type="RefSeq" id="WP_092062453.1">
    <property type="nucleotide sequence ID" value="NZ_FNIN01000001.1"/>
</dbReference>
<dbReference type="Pfam" id="PF14063">
    <property type="entry name" value="DUF4254"/>
    <property type="match status" value="1"/>
</dbReference>
<protein>
    <recommendedName>
        <fullName evidence="3">DUF4254 domain-containing protein</fullName>
    </recommendedName>
</protein>
<keyword evidence="2" id="KW-1185">Reference proteome</keyword>
<dbReference type="Proteomes" id="UP000199602">
    <property type="component" value="Unassembled WGS sequence"/>
</dbReference>
<reference evidence="1 2" key="1">
    <citation type="submission" date="2016-10" db="EMBL/GenBank/DDBJ databases">
        <authorList>
            <person name="de Groot N.N."/>
        </authorList>
    </citation>
    <scope>NUCLEOTIDE SEQUENCE [LARGE SCALE GENOMIC DNA]</scope>
    <source>
        <strain evidence="1 2">DSM 15269</strain>
    </source>
</reference>
<accession>A0A1H0ACI4</accession>
<evidence type="ECO:0000313" key="2">
    <source>
        <dbReference type="Proteomes" id="UP000199602"/>
    </source>
</evidence>
<dbReference type="OrthoDB" id="9805817at2"/>
<sequence length="207" mass="25052">MNKEKFKNLVDKCISFQIESVVEWHLKEEDINIFEIRDNLSLENIVKREHLCNFKLWHVEDRARRIDVDDSVIAQCKRDIDKLNQCRNDWIEKIDLWIMHNILPFLPSVKYKVYNTETIGSVLDRLSILSLKIYHMNEQLFRTDVDDKHVINCKKKLNILKEQHKDLKNSLFYLIDEYFLGKKVPKVYFQFKMYNDPSLNPELYNKK</sequence>
<proteinExistence type="predicted"/>
<evidence type="ECO:0000313" key="1">
    <source>
        <dbReference type="EMBL" id="SDN31001.1"/>
    </source>
</evidence>
<evidence type="ECO:0008006" key="3">
    <source>
        <dbReference type="Google" id="ProtNLM"/>
    </source>
</evidence>
<organism evidence="1 2">
    <name type="scientific">Desulfonauticus submarinus</name>
    <dbReference type="NCBI Taxonomy" id="206665"/>
    <lineage>
        <taxon>Bacteria</taxon>
        <taxon>Pseudomonadati</taxon>
        <taxon>Thermodesulfobacteriota</taxon>
        <taxon>Desulfovibrionia</taxon>
        <taxon>Desulfovibrionales</taxon>
        <taxon>Desulfonauticaceae</taxon>
        <taxon>Desulfonauticus</taxon>
    </lineage>
</organism>
<gene>
    <name evidence="1" type="ORF">SAMN04488516_101355</name>
</gene>
<dbReference type="EMBL" id="FNIN01000001">
    <property type="protein sequence ID" value="SDN31001.1"/>
    <property type="molecule type" value="Genomic_DNA"/>
</dbReference>
<name>A0A1H0ACI4_9BACT</name>
<dbReference type="STRING" id="206665.SAMN04488516_101355"/>